<proteinExistence type="predicted"/>
<keyword evidence="1" id="KW-0472">Membrane</keyword>
<sequence length="176" mass="19785">MKILKIVLAIIVILLLIVLAWLFVTNKIGKEKITPPDTSLNTDVPSKTTNEQLCYIWNTEAGDRAKLSIDVRENKATGDFYWLLAKNEPKTGIFIGTVSPIDTKTMKQTIVALWDSKKGTKTRKEEIVIIFGKGIANVGFGEMKDRGDGVYEYTNPEKLSFEPNLQQTDCNDEAMR</sequence>
<comment type="caution">
    <text evidence="2">The sequence shown here is derived from an EMBL/GenBank/DDBJ whole genome shotgun (WGS) entry which is preliminary data.</text>
</comment>
<reference evidence="2 3" key="1">
    <citation type="journal article" date="2015" name="Nature">
        <title>rRNA introns, odd ribosomes, and small enigmatic genomes across a large radiation of phyla.</title>
        <authorList>
            <person name="Brown C.T."/>
            <person name="Hug L.A."/>
            <person name="Thomas B.C."/>
            <person name="Sharon I."/>
            <person name="Castelle C.J."/>
            <person name="Singh A."/>
            <person name="Wilkins M.J."/>
            <person name="Williams K.H."/>
            <person name="Banfield J.F."/>
        </authorList>
    </citation>
    <scope>NUCLEOTIDE SEQUENCE [LARGE SCALE GENOMIC DNA]</scope>
</reference>
<organism evidence="2 3">
    <name type="scientific">Candidatus Azambacteria bacterium GW2011_GWA1_44_9</name>
    <dbReference type="NCBI Taxonomy" id="1618610"/>
    <lineage>
        <taxon>Bacteria</taxon>
        <taxon>Candidatus Azamiibacteriota</taxon>
    </lineage>
</organism>
<dbReference type="EMBL" id="LCJQ01000004">
    <property type="protein sequence ID" value="KKT81977.1"/>
    <property type="molecule type" value="Genomic_DNA"/>
</dbReference>
<evidence type="ECO:0000313" key="2">
    <source>
        <dbReference type="EMBL" id="KKT81977.1"/>
    </source>
</evidence>
<feature type="transmembrane region" description="Helical" evidence="1">
    <location>
        <begin position="6"/>
        <end position="24"/>
    </location>
</feature>
<dbReference type="Proteomes" id="UP000034595">
    <property type="component" value="Unassembled WGS sequence"/>
</dbReference>
<evidence type="ECO:0000313" key="3">
    <source>
        <dbReference type="Proteomes" id="UP000034595"/>
    </source>
</evidence>
<dbReference type="AlphaFoldDB" id="A0A0G1MMD2"/>
<accession>A0A0G1MMD2</accession>
<gene>
    <name evidence="2" type="ORF">UW78_C0004G0025</name>
</gene>
<keyword evidence="1" id="KW-1133">Transmembrane helix</keyword>
<evidence type="ECO:0000256" key="1">
    <source>
        <dbReference type="SAM" id="Phobius"/>
    </source>
</evidence>
<keyword evidence="1" id="KW-0812">Transmembrane</keyword>
<name>A0A0G1MMD2_9BACT</name>
<protein>
    <submittedName>
        <fullName evidence="2">Uncharacterized protein</fullName>
    </submittedName>
</protein>